<sequence>MLADRLREGMPVIRPRCGERSGAPPSVVVVAAGDRGDSNRAASR</sequence>
<evidence type="ECO:0000313" key="2">
    <source>
        <dbReference type="EMBL" id="CAA9300102.1"/>
    </source>
</evidence>
<evidence type="ECO:0000256" key="1">
    <source>
        <dbReference type="SAM" id="MobiDB-lite"/>
    </source>
</evidence>
<name>A0A6J4KA01_9BACT</name>
<organism evidence="2">
    <name type="scientific">uncultured Gemmatimonadaceae bacterium</name>
    <dbReference type="NCBI Taxonomy" id="246130"/>
    <lineage>
        <taxon>Bacteria</taxon>
        <taxon>Pseudomonadati</taxon>
        <taxon>Gemmatimonadota</taxon>
        <taxon>Gemmatimonadia</taxon>
        <taxon>Gemmatimonadales</taxon>
        <taxon>Gemmatimonadaceae</taxon>
        <taxon>environmental samples</taxon>
    </lineage>
</organism>
<dbReference type="AlphaFoldDB" id="A0A6J4KA01"/>
<reference evidence="2" key="1">
    <citation type="submission" date="2020-02" db="EMBL/GenBank/DDBJ databases">
        <authorList>
            <person name="Meier V. D."/>
        </authorList>
    </citation>
    <scope>NUCLEOTIDE SEQUENCE</scope>
    <source>
        <strain evidence="2">AVDCRST_MAG11</strain>
    </source>
</reference>
<protein>
    <submittedName>
        <fullName evidence="2">Uncharacterized protein</fullName>
    </submittedName>
</protein>
<dbReference type="EMBL" id="CADCTU010000161">
    <property type="protein sequence ID" value="CAA9300102.1"/>
    <property type="molecule type" value="Genomic_DNA"/>
</dbReference>
<gene>
    <name evidence="2" type="ORF">AVDCRST_MAG11-759</name>
</gene>
<proteinExistence type="predicted"/>
<feature type="region of interest" description="Disordered" evidence="1">
    <location>
        <begin position="1"/>
        <end position="25"/>
    </location>
</feature>
<accession>A0A6J4KA01</accession>